<organism evidence="1">
    <name type="scientific">marine metagenome</name>
    <dbReference type="NCBI Taxonomy" id="408172"/>
    <lineage>
        <taxon>unclassified sequences</taxon>
        <taxon>metagenomes</taxon>
        <taxon>ecological metagenomes</taxon>
    </lineage>
</organism>
<protein>
    <submittedName>
        <fullName evidence="1">Uncharacterized protein</fullName>
    </submittedName>
</protein>
<accession>A0A382MVT8</accession>
<sequence length="34" mass="4311">MSEEMDIILLKPDQPWFFLKKEFLKQFNQLFFMK</sequence>
<dbReference type="EMBL" id="UINC01095833">
    <property type="protein sequence ID" value="SVC52235.1"/>
    <property type="molecule type" value="Genomic_DNA"/>
</dbReference>
<proteinExistence type="predicted"/>
<name>A0A382MVT8_9ZZZZ</name>
<dbReference type="AlphaFoldDB" id="A0A382MVT8"/>
<reference evidence="1" key="1">
    <citation type="submission" date="2018-05" db="EMBL/GenBank/DDBJ databases">
        <authorList>
            <person name="Lanie J.A."/>
            <person name="Ng W.-L."/>
            <person name="Kazmierczak K.M."/>
            <person name="Andrzejewski T.M."/>
            <person name="Davidsen T.M."/>
            <person name="Wayne K.J."/>
            <person name="Tettelin H."/>
            <person name="Glass J.I."/>
            <person name="Rusch D."/>
            <person name="Podicherti R."/>
            <person name="Tsui H.-C.T."/>
            <person name="Winkler M.E."/>
        </authorList>
    </citation>
    <scope>NUCLEOTIDE SEQUENCE</scope>
</reference>
<gene>
    <name evidence="1" type="ORF">METZ01_LOCUS305089</name>
</gene>
<feature type="non-terminal residue" evidence="1">
    <location>
        <position position="34"/>
    </location>
</feature>
<evidence type="ECO:0000313" key="1">
    <source>
        <dbReference type="EMBL" id="SVC52235.1"/>
    </source>
</evidence>